<accession>A0AAJ0G7P7</accession>
<keyword evidence="2" id="KW-1185">Reference proteome</keyword>
<dbReference type="SUPFAM" id="SSF54236">
    <property type="entry name" value="Ubiquitin-like"/>
    <property type="match status" value="1"/>
</dbReference>
<proteinExistence type="predicted"/>
<name>A0AAJ0G7P7_9PEZI</name>
<evidence type="ECO:0000313" key="1">
    <source>
        <dbReference type="EMBL" id="KAK3047264.1"/>
    </source>
</evidence>
<comment type="caution">
    <text evidence="1">The sequence shown here is derived from an EMBL/GenBank/DDBJ whole genome shotgun (WGS) entry which is preliminary data.</text>
</comment>
<protein>
    <submittedName>
        <fullName evidence="1">Uncharacterized protein</fullName>
    </submittedName>
</protein>
<dbReference type="InterPro" id="IPR029071">
    <property type="entry name" value="Ubiquitin-like_domsf"/>
</dbReference>
<sequence>MSASITTTMNMPTSTGHFSFKVEMSANLTDVVPSAAATHVTKSATTSDSEVAVQQKLSETMARVIMEMSNLVGDIEDVRTHNSIVRAAQTITLEVLVRHYSRTTIKYHVHKDCKIKEILERYAKETSYKLWDEYNTYLGGGVVDVTETPRSLGMADGECLELDSLECCTDDGLL</sequence>
<gene>
    <name evidence="1" type="ORF">LTR09_011364</name>
</gene>
<organism evidence="1 2">
    <name type="scientific">Extremus antarcticus</name>
    <dbReference type="NCBI Taxonomy" id="702011"/>
    <lineage>
        <taxon>Eukaryota</taxon>
        <taxon>Fungi</taxon>
        <taxon>Dikarya</taxon>
        <taxon>Ascomycota</taxon>
        <taxon>Pezizomycotina</taxon>
        <taxon>Dothideomycetes</taxon>
        <taxon>Dothideomycetidae</taxon>
        <taxon>Mycosphaerellales</taxon>
        <taxon>Extremaceae</taxon>
        <taxon>Extremus</taxon>
    </lineage>
</organism>
<dbReference type="EMBL" id="JAWDJX010000065">
    <property type="protein sequence ID" value="KAK3047264.1"/>
    <property type="molecule type" value="Genomic_DNA"/>
</dbReference>
<evidence type="ECO:0000313" key="2">
    <source>
        <dbReference type="Proteomes" id="UP001271007"/>
    </source>
</evidence>
<reference evidence="1" key="1">
    <citation type="submission" date="2023-04" db="EMBL/GenBank/DDBJ databases">
        <title>Black Yeasts Isolated from many extreme environments.</title>
        <authorList>
            <person name="Coleine C."/>
            <person name="Stajich J.E."/>
            <person name="Selbmann L."/>
        </authorList>
    </citation>
    <scope>NUCLEOTIDE SEQUENCE</scope>
    <source>
        <strain evidence="1">CCFEE 5312</strain>
    </source>
</reference>
<dbReference type="AlphaFoldDB" id="A0AAJ0G7P7"/>
<dbReference type="Gene3D" id="3.10.20.90">
    <property type="entry name" value="Phosphatidylinositol 3-kinase Catalytic Subunit, Chain A, domain 1"/>
    <property type="match status" value="1"/>
</dbReference>
<dbReference type="Proteomes" id="UP001271007">
    <property type="component" value="Unassembled WGS sequence"/>
</dbReference>
<dbReference type="CDD" id="cd01763">
    <property type="entry name" value="Ubl_SUMO_like"/>
    <property type="match status" value="1"/>
</dbReference>